<dbReference type="GO" id="GO:0005886">
    <property type="term" value="C:plasma membrane"/>
    <property type="evidence" value="ECO:0007669"/>
    <property type="project" value="UniProtKB-SubCell"/>
</dbReference>
<keyword evidence="6 10" id="KW-1133">Transmembrane helix</keyword>
<evidence type="ECO:0000256" key="1">
    <source>
        <dbReference type="ARBA" id="ARBA00004651"/>
    </source>
</evidence>
<comment type="subcellular location">
    <subcellularLocation>
        <location evidence="1">Cell membrane</location>
        <topology evidence="1">Multi-pass membrane protein</topology>
    </subcellularLocation>
</comment>
<evidence type="ECO:0000256" key="4">
    <source>
        <dbReference type="ARBA" id="ARBA00022692"/>
    </source>
</evidence>
<name>A0A482V8P8_ASBVE</name>
<gene>
    <name evidence="11" type="ORF">BDFB_013976</name>
</gene>
<keyword evidence="7 10" id="KW-0472">Membrane</keyword>
<comment type="caution">
    <text evidence="11">The sequence shown here is derived from an EMBL/GenBank/DDBJ whole genome shotgun (WGS) entry which is preliminary data.</text>
</comment>
<protein>
    <submittedName>
        <fullName evidence="11">7tm 6 domain containing protein</fullName>
    </submittedName>
</protein>
<dbReference type="PANTHER" id="PTHR21137">
    <property type="entry name" value="ODORANT RECEPTOR"/>
    <property type="match status" value="1"/>
</dbReference>
<evidence type="ECO:0000256" key="6">
    <source>
        <dbReference type="ARBA" id="ARBA00022989"/>
    </source>
</evidence>
<evidence type="ECO:0000256" key="5">
    <source>
        <dbReference type="ARBA" id="ARBA00022725"/>
    </source>
</evidence>
<keyword evidence="5" id="KW-0552">Olfaction</keyword>
<dbReference type="GO" id="GO:0007165">
    <property type="term" value="P:signal transduction"/>
    <property type="evidence" value="ECO:0007669"/>
    <property type="project" value="UniProtKB-KW"/>
</dbReference>
<feature type="non-terminal residue" evidence="11">
    <location>
        <position position="1"/>
    </location>
</feature>
<evidence type="ECO:0000313" key="12">
    <source>
        <dbReference type="Proteomes" id="UP000292052"/>
    </source>
</evidence>
<dbReference type="GO" id="GO:0005549">
    <property type="term" value="F:odorant binding"/>
    <property type="evidence" value="ECO:0007669"/>
    <property type="project" value="InterPro"/>
</dbReference>
<dbReference type="InterPro" id="IPR004117">
    <property type="entry name" value="7tm6_olfct_rcpt"/>
</dbReference>
<evidence type="ECO:0000256" key="9">
    <source>
        <dbReference type="ARBA" id="ARBA00023224"/>
    </source>
</evidence>
<evidence type="ECO:0000256" key="3">
    <source>
        <dbReference type="ARBA" id="ARBA00022606"/>
    </source>
</evidence>
<sequence length="134" mass="15134">HEENGKIRLESGCSKQFFSDDSGRVVAFRRRNIQPKLVHLVCITFTGLTSVCVDTLIASLNMYIATQFDLLCDDLRNLCDPDEAHISRQLIACIQHHKAILSFAANSNEFFNSIIFLQFFVSAISMGLTMFQLT</sequence>
<evidence type="ECO:0000256" key="2">
    <source>
        <dbReference type="ARBA" id="ARBA00022475"/>
    </source>
</evidence>
<feature type="transmembrane region" description="Helical" evidence="10">
    <location>
        <begin position="37"/>
        <end position="60"/>
    </location>
</feature>
<keyword evidence="8" id="KW-0675">Receptor</keyword>
<dbReference type="Proteomes" id="UP000292052">
    <property type="component" value="Unassembled WGS sequence"/>
</dbReference>
<dbReference type="AlphaFoldDB" id="A0A482V8P8"/>
<feature type="non-terminal residue" evidence="11">
    <location>
        <position position="134"/>
    </location>
</feature>
<dbReference type="Pfam" id="PF02949">
    <property type="entry name" value="7tm_6"/>
    <property type="match status" value="1"/>
</dbReference>
<keyword evidence="2" id="KW-1003">Cell membrane</keyword>
<evidence type="ECO:0000256" key="8">
    <source>
        <dbReference type="ARBA" id="ARBA00023170"/>
    </source>
</evidence>
<dbReference type="GO" id="GO:0004984">
    <property type="term" value="F:olfactory receptor activity"/>
    <property type="evidence" value="ECO:0007669"/>
    <property type="project" value="InterPro"/>
</dbReference>
<keyword evidence="9" id="KW-0807">Transducer</keyword>
<evidence type="ECO:0000256" key="10">
    <source>
        <dbReference type="SAM" id="Phobius"/>
    </source>
</evidence>
<organism evidence="11 12">
    <name type="scientific">Asbolus verrucosus</name>
    <name type="common">Desert ironclad beetle</name>
    <dbReference type="NCBI Taxonomy" id="1661398"/>
    <lineage>
        <taxon>Eukaryota</taxon>
        <taxon>Metazoa</taxon>
        <taxon>Ecdysozoa</taxon>
        <taxon>Arthropoda</taxon>
        <taxon>Hexapoda</taxon>
        <taxon>Insecta</taxon>
        <taxon>Pterygota</taxon>
        <taxon>Neoptera</taxon>
        <taxon>Endopterygota</taxon>
        <taxon>Coleoptera</taxon>
        <taxon>Polyphaga</taxon>
        <taxon>Cucujiformia</taxon>
        <taxon>Tenebrionidae</taxon>
        <taxon>Pimeliinae</taxon>
        <taxon>Asbolus</taxon>
    </lineage>
</organism>
<keyword evidence="4 10" id="KW-0812">Transmembrane</keyword>
<dbReference type="OrthoDB" id="8196465at2759"/>
<feature type="transmembrane region" description="Helical" evidence="10">
    <location>
        <begin position="110"/>
        <end position="131"/>
    </location>
</feature>
<dbReference type="EMBL" id="QDEB01127611">
    <property type="protein sequence ID" value="RZB39520.1"/>
    <property type="molecule type" value="Genomic_DNA"/>
</dbReference>
<reference evidence="11 12" key="1">
    <citation type="submission" date="2017-03" db="EMBL/GenBank/DDBJ databases">
        <title>Genome of the blue death feigning beetle - Asbolus verrucosus.</title>
        <authorList>
            <person name="Rider S.D."/>
        </authorList>
    </citation>
    <scope>NUCLEOTIDE SEQUENCE [LARGE SCALE GENOMIC DNA]</scope>
    <source>
        <strain evidence="11">Butters</strain>
        <tissue evidence="11">Head and leg muscle</tissue>
    </source>
</reference>
<keyword evidence="12" id="KW-1185">Reference proteome</keyword>
<accession>A0A482V8P8</accession>
<keyword evidence="3" id="KW-0716">Sensory transduction</keyword>
<proteinExistence type="predicted"/>
<evidence type="ECO:0000256" key="7">
    <source>
        <dbReference type="ARBA" id="ARBA00023136"/>
    </source>
</evidence>
<dbReference type="PANTHER" id="PTHR21137:SF35">
    <property type="entry name" value="ODORANT RECEPTOR 19A-RELATED"/>
    <property type="match status" value="1"/>
</dbReference>
<evidence type="ECO:0000313" key="11">
    <source>
        <dbReference type="EMBL" id="RZB39520.1"/>
    </source>
</evidence>